<evidence type="ECO:0000256" key="2">
    <source>
        <dbReference type="ARBA" id="ARBA00022692"/>
    </source>
</evidence>
<feature type="transmembrane region" description="Helical" evidence="5">
    <location>
        <begin position="193"/>
        <end position="212"/>
    </location>
</feature>
<reference evidence="6" key="1">
    <citation type="submission" date="2018-02" db="EMBL/GenBank/DDBJ databases">
        <authorList>
            <person name="Cohen D.B."/>
            <person name="Kent A.D."/>
        </authorList>
    </citation>
    <scope>NUCLEOTIDE SEQUENCE</scope>
</reference>
<dbReference type="InterPro" id="IPR006214">
    <property type="entry name" value="Bax_inhibitor_1-related"/>
</dbReference>
<feature type="transmembrane region" description="Helical" evidence="5">
    <location>
        <begin position="162"/>
        <end position="186"/>
    </location>
</feature>
<dbReference type="Pfam" id="PF01027">
    <property type="entry name" value="Bax1-I"/>
    <property type="match status" value="1"/>
</dbReference>
<accession>A0A2N9F5F7</accession>
<proteinExistence type="inferred from homology"/>
<evidence type="ECO:0000256" key="5">
    <source>
        <dbReference type="RuleBase" id="RU004379"/>
    </source>
</evidence>
<evidence type="ECO:0000256" key="4">
    <source>
        <dbReference type="ARBA" id="ARBA00023136"/>
    </source>
</evidence>
<evidence type="ECO:0008006" key="7">
    <source>
        <dbReference type="Google" id="ProtNLM"/>
    </source>
</evidence>
<organism evidence="6">
    <name type="scientific">Fagus sylvatica</name>
    <name type="common">Beechnut</name>
    <dbReference type="NCBI Taxonomy" id="28930"/>
    <lineage>
        <taxon>Eukaryota</taxon>
        <taxon>Viridiplantae</taxon>
        <taxon>Streptophyta</taxon>
        <taxon>Embryophyta</taxon>
        <taxon>Tracheophyta</taxon>
        <taxon>Spermatophyta</taxon>
        <taxon>Magnoliopsida</taxon>
        <taxon>eudicotyledons</taxon>
        <taxon>Gunneridae</taxon>
        <taxon>Pentapetalae</taxon>
        <taxon>rosids</taxon>
        <taxon>fabids</taxon>
        <taxon>Fagales</taxon>
        <taxon>Fagaceae</taxon>
        <taxon>Fagus</taxon>
    </lineage>
</organism>
<feature type="transmembrane region" description="Helical" evidence="5">
    <location>
        <begin position="224"/>
        <end position="246"/>
    </location>
</feature>
<keyword evidence="4 5" id="KW-0472">Membrane</keyword>
<keyword evidence="2 5" id="KW-0812">Transmembrane</keyword>
<dbReference type="GO" id="GO:0016020">
    <property type="term" value="C:membrane"/>
    <property type="evidence" value="ECO:0007669"/>
    <property type="project" value="UniProtKB-SubCell"/>
</dbReference>
<name>A0A2N9F5F7_FAGSY</name>
<evidence type="ECO:0000256" key="1">
    <source>
        <dbReference type="ARBA" id="ARBA00004141"/>
    </source>
</evidence>
<feature type="transmembrane region" description="Helical" evidence="5">
    <location>
        <begin position="133"/>
        <end position="156"/>
    </location>
</feature>
<feature type="transmembrane region" description="Helical" evidence="5">
    <location>
        <begin position="106"/>
        <end position="126"/>
    </location>
</feature>
<protein>
    <recommendedName>
        <fullName evidence="7">BI1-like protein</fullName>
    </recommendedName>
</protein>
<sequence>MGRNNKGDIESGFRENIYINNNARDQLYPTMLESPQLRWAFIRKVYAILCMQMLLTTAVAATVVFVRPIPNFVTHTTSGIVVYIFLCLLPFILLIPLYYFHKSHPLNLLLLTLFTITIAFAVGLACAFTKGRIILEATILTSVVVFGLTLYTFWAVKRGKDFTFLGPFLFASLLVLLVFGLIQIFLPLGKISVMVYSGLAALIFCGFIVFDTNNMIKRYNYDDYIWAAVSLYLDVVNLFMVLVTFFNAAD</sequence>
<keyword evidence="3 5" id="KW-1133">Transmembrane helix</keyword>
<dbReference type="PANTHER" id="PTHR23291">
    <property type="entry name" value="BAX INHIBITOR-RELATED"/>
    <property type="match status" value="1"/>
</dbReference>
<dbReference type="PANTHER" id="PTHR23291:SF125">
    <property type="entry name" value="BI1-LIKE PROTEIN"/>
    <property type="match status" value="1"/>
</dbReference>
<comment type="subcellular location">
    <subcellularLocation>
        <location evidence="1">Membrane</location>
        <topology evidence="1">Multi-pass membrane protein</topology>
    </subcellularLocation>
</comment>
<feature type="transmembrane region" description="Helical" evidence="5">
    <location>
        <begin position="45"/>
        <end position="66"/>
    </location>
</feature>
<dbReference type="EMBL" id="OIVN01000557">
    <property type="protein sequence ID" value="SPC82089.1"/>
    <property type="molecule type" value="Genomic_DNA"/>
</dbReference>
<evidence type="ECO:0000256" key="3">
    <source>
        <dbReference type="ARBA" id="ARBA00022989"/>
    </source>
</evidence>
<evidence type="ECO:0000313" key="6">
    <source>
        <dbReference type="EMBL" id="SPC82089.1"/>
    </source>
</evidence>
<gene>
    <name evidence="6" type="ORF">FSB_LOCUS9971</name>
</gene>
<feature type="transmembrane region" description="Helical" evidence="5">
    <location>
        <begin position="78"/>
        <end position="100"/>
    </location>
</feature>
<dbReference type="AlphaFoldDB" id="A0A2N9F5F7"/>
<comment type="similarity">
    <text evidence="5">Belongs to the BI1 family.</text>
</comment>